<evidence type="ECO:0000259" key="14">
    <source>
        <dbReference type="PROSITE" id="PS51749"/>
    </source>
</evidence>
<dbReference type="Pfam" id="PF18470">
    <property type="entry name" value="Cas9_a"/>
    <property type="match status" value="1"/>
</dbReference>
<accession>A0ABV2JI15</accession>
<feature type="domain" description="HNH Cas9-type" evidence="14">
    <location>
        <begin position="516"/>
        <end position="684"/>
    </location>
</feature>
<comment type="domain">
    <text evidence="13">Has 2 endonuclease domains. The discontinuous RuvC-like domain cleaves the target DNA noncomplementary to crRNA while the HNH nuclease domain cleaves the target DNA complementary to crRNA.</text>
</comment>
<dbReference type="NCBIfam" id="TIGR01865">
    <property type="entry name" value="cas_Csn1"/>
    <property type="match status" value="1"/>
</dbReference>
<evidence type="ECO:0000256" key="4">
    <source>
        <dbReference type="ARBA" id="ARBA00022723"/>
    </source>
</evidence>
<dbReference type="InterPro" id="IPR040656">
    <property type="entry name" value="Cas9_WED_dom"/>
</dbReference>
<evidence type="ECO:0000256" key="7">
    <source>
        <dbReference type="ARBA" id="ARBA00022842"/>
    </source>
</evidence>
<dbReference type="GO" id="GO:0016787">
    <property type="term" value="F:hydrolase activity"/>
    <property type="evidence" value="ECO:0007669"/>
    <property type="project" value="UniProtKB-KW"/>
</dbReference>
<keyword evidence="9 13" id="KW-0051">Antiviral defense</keyword>
<dbReference type="InterPro" id="IPR040555">
    <property type="entry name" value="Cas9_PI2"/>
</dbReference>
<keyword evidence="6 13" id="KW-0378">Hydrolase</keyword>
<dbReference type="Pfam" id="PF18061">
    <property type="entry name" value="CRISPR_Cas9_WED"/>
    <property type="match status" value="1"/>
</dbReference>
<evidence type="ECO:0000256" key="6">
    <source>
        <dbReference type="ARBA" id="ARBA00022801"/>
    </source>
</evidence>
<comment type="function">
    <text evidence="13">CRISPR (clustered regularly interspaced short palindromic repeat) is an adaptive immune system that provides protection against mobile genetic elements (viruses, transposable elements and conjugative plasmids). CRISPR clusters contain spacers, sequences complementary to antecedent mobile elements, and target invading nucleic acids. CRISPR clusters are transcribed and processed into CRISPR RNA (crRNA). In type II CRISPR systems correct processing of pre-crRNA requires a trans-encoded small RNA (tracrRNA), endogenous ribonuclease 3 (rnc) and this protein. The tracrRNA serves as a guide for ribonuclease 3-aided processing of pre-crRNA. Subsequently Cas9/crRNA/tracrRNA endonucleolytically cleaves linear or circular dsDNA target complementary to the spacer; Cas9 is inactive in the absence of the 2 guide RNAs (gRNA). Cas9 recognizes the protospacer adjacent motif (PAM) in the CRISPR repeat sequences to help distinguish self versus nonself, as targets within the bacterial CRISPR locus do not have PAMs. PAM recognition is also required for catalytic activity.</text>
</comment>
<organism evidence="15 16">
    <name type="scientific">Streptococcus porcorum</name>
    <dbReference type="NCBI Taxonomy" id="701526"/>
    <lineage>
        <taxon>Bacteria</taxon>
        <taxon>Bacillati</taxon>
        <taxon>Bacillota</taxon>
        <taxon>Bacilli</taxon>
        <taxon>Lactobacillales</taxon>
        <taxon>Streptococcaceae</taxon>
        <taxon>Streptococcus</taxon>
    </lineage>
</organism>
<dbReference type="Gene3D" id="3.30.420.10">
    <property type="entry name" value="Ribonuclease H-like superfamily/Ribonuclease H"/>
    <property type="match status" value="3"/>
</dbReference>
<dbReference type="InterPro" id="IPR028629">
    <property type="entry name" value="Cas9"/>
</dbReference>
<dbReference type="Gene3D" id="1.10.30.50">
    <property type="match status" value="1"/>
</dbReference>
<evidence type="ECO:0000256" key="10">
    <source>
        <dbReference type="ARBA" id="ARBA00023125"/>
    </source>
</evidence>
<keyword evidence="4" id="KW-0479">Metal-binding</keyword>
<keyword evidence="7" id="KW-0460">Magnesium</keyword>
<proteinExistence type="inferred from homology"/>
<evidence type="ECO:0000256" key="12">
    <source>
        <dbReference type="ARBA" id="ARBA00046380"/>
    </source>
</evidence>
<dbReference type="HAMAP" id="MF_01480">
    <property type="entry name" value="Cas9"/>
    <property type="match status" value="1"/>
</dbReference>
<dbReference type="Proteomes" id="UP001549037">
    <property type="component" value="Unassembled WGS sequence"/>
</dbReference>
<evidence type="ECO:0000256" key="1">
    <source>
        <dbReference type="ARBA" id="ARBA00001946"/>
    </source>
</evidence>
<feature type="active site" description="For RuvC-like nuclease domain" evidence="13">
    <location>
        <position position="10"/>
    </location>
</feature>
<keyword evidence="5 13" id="KW-0255">Endonuclease</keyword>
<comment type="cofactor">
    <cofactor evidence="1">
        <name>Mg(2+)</name>
        <dbReference type="ChEBI" id="CHEBI:18420"/>
    </cofactor>
</comment>
<dbReference type="InterPro" id="IPR055228">
    <property type="entry name" value="Cas9_RuvC"/>
</dbReference>
<comment type="subunit">
    <text evidence="12 13">Monomer. Binds crRNA and tracrRNA.</text>
</comment>
<reference evidence="15 16" key="1">
    <citation type="submission" date="2024-06" db="EMBL/GenBank/DDBJ databases">
        <title>Genomic Encyclopedia of Type Strains, Phase IV (KMG-IV): sequencing the most valuable type-strain genomes for metagenomic binning, comparative biology and taxonomic classification.</title>
        <authorList>
            <person name="Goeker M."/>
        </authorList>
    </citation>
    <scope>NUCLEOTIDE SEQUENCE [LARGE SCALE GENOMIC DNA]</scope>
    <source>
        <strain evidence="15 16">DSM 28302</strain>
    </source>
</reference>
<keyword evidence="16" id="KW-1185">Reference proteome</keyword>
<evidence type="ECO:0000256" key="3">
    <source>
        <dbReference type="ARBA" id="ARBA00022722"/>
    </source>
</evidence>
<comment type="similarity">
    <text evidence="2">Belongs to the CRISPR-associated protein Cas9 family. Subtype II-A subfamily.</text>
</comment>
<dbReference type="InterPro" id="IPR040619">
    <property type="entry name" value="Cas9_alpha-helical_lobe"/>
</dbReference>
<sequence>MTNGKILGLDIGIASVGVGVIDTTTGEVIHASSRIFPSANAANNAERRGFRGGRRLSRRKKHRMKRVKDLFEKYRLETRFNNLNLNPYELRVRGLTEKLAPEELFAVLKNLSKHRGISYLDDAEDDSASAKTNYAKSVLANKELLKTRTPGQIQWERFEKYGQIRGDFDIVTPEGEQQRIINVFSTTDYKKEAEQILETQALYYPQISSEFIEDFITILTSKRKYYHGPGNEKSRTDYGRYRTDGTTLDNIFDILVGKCSIYPDEYRAAKASYTAQEFNFLNDLNNLTLPTETKCLSSEQKKDLVRFATTATTLGPDKLLKEIAKMVGCSKDDIKGYRIDNKEKPDLHTFEAYRAMTKLETLDVASLSRETLDELARILTLNTDREGIEEAISKDLPNQFSREQIDELIQFRKSKSQLFGKGWHSFSSKLMSELIPELYATSEEQRTILTRLNKVSPERKITLRTKYINEQDATEEIYNPVVAKSVRQAIKIINECIKKWGEFDQIVIEMPRDKNEDDEKKRIADGQKANAKEKTSATEFAASLYNGKKELPDEVFHGHKQLATKIRLWYQQDGKCLYTGQDISIHNLIHNQNQYEIDHIMPLSLSFDDSLSNKVLVLATANQEKGQQTPYQAIPRMKSAWSYREFKAFVLACKRLSKKKREYLLTEEDIDKIEVRRKFIARNLVDTRYASRVVLTTLQDALEAMNKETKVSVVRGQFTSQLRRQWKIDKTRDTYHHHAIDALIIAASSQLKLWKKQDNPMFEDYEQGQKINLETGEILSDDDYKKLVFQSPYQGFVHTISSKSFEDEILFSYQIDSKVNRKISDATIYATRQAQLSRDRREETYVLGKIKDIYSQTGYDAFRERYDKDKTVFLMYQKDPLTWEKVIEVILRDYKEFDDKGKEVGNPFERYRQQNGLMTKYSRKNKGTPIKSLKYYDNKLGNHVDITPDDSKNPVVLQSINPWRADLYFNPKTAKYELLGLKYADLSFEKGTGNYTISQEKYDEIKQREGVSVESEFKFTLYKNDLLLIKDIENGEEQVFRFLSRTKPNQKHTVELKPYDKAKFDGRQALLTVLGAADKSGRVKKTLNKTNISIYKVKTDVLGYQYFIKKEGDHPKLSF</sequence>
<keyword evidence="8 13" id="KW-0694">RNA-binding</keyword>
<evidence type="ECO:0000256" key="13">
    <source>
        <dbReference type="HAMAP-Rule" id="MF_01480"/>
    </source>
</evidence>
<dbReference type="Pfam" id="PF13395">
    <property type="entry name" value="HNH_4"/>
    <property type="match status" value="1"/>
</dbReference>
<dbReference type="GO" id="GO:0004519">
    <property type="term" value="F:endonuclease activity"/>
    <property type="evidence" value="ECO:0007669"/>
    <property type="project" value="UniProtKB-KW"/>
</dbReference>
<dbReference type="Pfam" id="PF18070">
    <property type="entry name" value="Cas9_PI2"/>
    <property type="match status" value="1"/>
</dbReference>
<comment type="caution">
    <text evidence="13">Lacks conserved residue(s) required for the propagation of feature annotation.</text>
</comment>
<gene>
    <name evidence="13" type="primary">cas9</name>
    <name evidence="15" type="ORF">ABID28_001024</name>
</gene>
<dbReference type="RefSeq" id="WP_354368691.1">
    <property type="nucleotide sequence ID" value="NZ_JBEPLN010000014.1"/>
</dbReference>
<keyword evidence="11" id="KW-0464">Manganese</keyword>
<evidence type="ECO:0000256" key="11">
    <source>
        <dbReference type="ARBA" id="ARBA00023211"/>
    </source>
</evidence>
<name>A0ABV2JI15_9STRE</name>
<dbReference type="PROSITE" id="PS51749">
    <property type="entry name" value="HNH_CAS9"/>
    <property type="match status" value="1"/>
</dbReference>
<dbReference type="Pfam" id="PF22702">
    <property type="entry name" value="Cas9_RuvC"/>
    <property type="match status" value="1"/>
</dbReference>
<evidence type="ECO:0000313" key="16">
    <source>
        <dbReference type="Proteomes" id="UP001549037"/>
    </source>
</evidence>
<dbReference type="EC" id="3.1.-.-" evidence="13"/>
<protein>
    <recommendedName>
        <fullName evidence="13">CRISPR-associated endonuclease Cas9</fullName>
        <ecNumber evidence="13">3.1.-.-</ecNumber>
    </recommendedName>
</protein>
<dbReference type="InterPro" id="IPR036397">
    <property type="entry name" value="RNaseH_sf"/>
</dbReference>
<keyword evidence="3 13" id="KW-0540">Nuclease</keyword>
<dbReference type="InterPro" id="IPR033114">
    <property type="entry name" value="HNH_CAS9"/>
</dbReference>
<evidence type="ECO:0000313" key="15">
    <source>
        <dbReference type="EMBL" id="MET3634381.1"/>
    </source>
</evidence>
<evidence type="ECO:0000256" key="8">
    <source>
        <dbReference type="ARBA" id="ARBA00022884"/>
    </source>
</evidence>
<evidence type="ECO:0000256" key="9">
    <source>
        <dbReference type="ARBA" id="ARBA00023118"/>
    </source>
</evidence>
<evidence type="ECO:0000256" key="2">
    <source>
        <dbReference type="ARBA" id="ARBA00005244"/>
    </source>
</evidence>
<evidence type="ECO:0000256" key="5">
    <source>
        <dbReference type="ARBA" id="ARBA00022759"/>
    </source>
</evidence>
<keyword evidence="10 13" id="KW-0238">DNA-binding</keyword>
<comment type="caution">
    <text evidence="15">The sequence shown here is derived from an EMBL/GenBank/DDBJ whole genome shotgun (WGS) entry which is preliminary data.</text>
</comment>
<comment type="similarity">
    <text evidence="13">Belongs to the CRISPR-associated Cas9 family.</text>
</comment>
<dbReference type="InterPro" id="IPR003615">
    <property type="entry name" value="HNH_nuc"/>
</dbReference>
<feature type="active site" description="Proton acceptor for HNH nuclease domain" evidence="13">
    <location>
        <position position="599"/>
    </location>
</feature>
<dbReference type="EMBL" id="JBEPLN010000014">
    <property type="protein sequence ID" value="MET3634381.1"/>
    <property type="molecule type" value="Genomic_DNA"/>
</dbReference>